<dbReference type="EMBL" id="JAEPRD010000036">
    <property type="protein sequence ID" value="KAG2205528.1"/>
    <property type="molecule type" value="Genomic_DNA"/>
</dbReference>
<keyword evidence="2" id="KW-1185">Reference proteome</keyword>
<dbReference type="AlphaFoldDB" id="A0A8H7R952"/>
<organism evidence="1 2">
    <name type="scientific">Mucor saturninus</name>
    <dbReference type="NCBI Taxonomy" id="64648"/>
    <lineage>
        <taxon>Eukaryota</taxon>
        <taxon>Fungi</taxon>
        <taxon>Fungi incertae sedis</taxon>
        <taxon>Mucoromycota</taxon>
        <taxon>Mucoromycotina</taxon>
        <taxon>Mucoromycetes</taxon>
        <taxon>Mucorales</taxon>
        <taxon>Mucorineae</taxon>
        <taxon>Mucoraceae</taxon>
        <taxon>Mucor</taxon>
    </lineage>
</organism>
<protein>
    <submittedName>
        <fullName evidence="1">Uncharacterized protein</fullName>
    </submittedName>
</protein>
<name>A0A8H7R952_9FUNG</name>
<feature type="non-terminal residue" evidence="1">
    <location>
        <position position="1"/>
    </location>
</feature>
<reference evidence="1" key="1">
    <citation type="submission" date="2020-12" db="EMBL/GenBank/DDBJ databases">
        <title>Metabolic potential, ecology and presence of endohyphal bacteria is reflected in genomic diversity of Mucoromycotina.</title>
        <authorList>
            <person name="Muszewska A."/>
            <person name="Okrasinska A."/>
            <person name="Steczkiewicz K."/>
            <person name="Drgas O."/>
            <person name="Orlowska M."/>
            <person name="Perlinska-Lenart U."/>
            <person name="Aleksandrzak-Piekarczyk T."/>
            <person name="Szatraj K."/>
            <person name="Zielenkiewicz U."/>
            <person name="Pilsyk S."/>
            <person name="Malc E."/>
            <person name="Mieczkowski P."/>
            <person name="Kruszewska J.S."/>
            <person name="Biernat P."/>
            <person name="Pawlowska J."/>
        </authorList>
    </citation>
    <scope>NUCLEOTIDE SEQUENCE</scope>
    <source>
        <strain evidence="1">WA0000017839</strain>
    </source>
</reference>
<dbReference type="OrthoDB" id="413400at2759"/>
<comment type="caution">
    <text evidence="1">The sequence shown here is derived from an EMBL/GenBank/DDBJ whole genome shotgun (WGS) entry which is preliminary data.</text>
</comment>
<evidence type="ECO:0000313" key="1">
    <source>
        <dbReference type="EMBL" id="KAG2205528.1"/>
    </source>
</evidence>
<dbReference type="Proteomes" id="UP000603453">
    <property type="component" value="Unassembled WGS sequence"/>
</dbReference>
<proteinExistence type="predicted"/>
<accession>A0A8H7R952</accession>
<evidence type="ECO:0000313" key="2">
    <source>
        <dbReference type="Proteomes" id="UP000603453"/>
    </source>
</evidence>
<sequence length="114" mass="13279">VEVCIRPVYYCIRTYSSLSSQQLLQQRLVKSIANLCSNNKTSAEPAGKFEITNKVAYLLRSPRLQSVYNDILQQDHLPFFRGVIYYYTRYKLACMDILICVVVTLLDYLKAREK</sequence>
<gene>
    <name evidence="1" type="ORF">INT47_005902</name>
</gene>